<gene>
    <name evidence="4" type="ORF">ABB55_20505</name>
</gene>
<dbReference type="SUPFAM" id="SSF55103">
    <property type="entry name" value="FAD-linked oxidases, C-terminal domain"/>
    <property type="match status" value="1"/>
</dbReference>
<evidence type="ECO:0000256" key="2">
    <source>
        <dbReference type="ARBA" id="ARBA00022827"/>
    </source>
</evidence>
<dbReference type="InterPro" id="IPR016166">
    <property type="entry name" value="FAD-bd_PCMH"/>
</dbReference>
<comment type="caution">
    <text evidence="4">The sequence shown here is derived from an EMBL/GenBank/DDBJ whole genome shotgun (WGS) entry which is preliminary data.</text>
</comment>
<organism evidence="4 5">
    <name type="scientific">Prosthecodimorpha hirschii</name>
    <dbReference type="NCBI Taxonomy" id="665126"/>
    <lineage>
        <taxon>Bacteria</taxon>
        <taxon>Pseudomonadati</taxon>
        <taxon>Pseudomonadota</taxon>
        <taxon>Alphaproteobacteria</taxon>
        <taxon>Hyphomicrobiales</taxon>
        <taxon>Ancalomicrobiaceae</taxon>
        <taxon>Prosthecodimorpha</taxon>
    </lineage>
</organism>
<dbReference type="PANTHER" id="PTHR11748:SF103">
    <property type="entry name" value="GLYCOLATE OXIDASE SUBUNIT GLCE"/>
    <property type="match status" value="1"/>
</dbReference>
<dbReference type="SUPFAM" id="SSF56176">
    <property type="entry name" value="FAD-binding/transporter-associated domain-like"/>
    <property type="match status" value="1"/>
</dbReference>
<dbReference type="GO" id="GO:0071949">
    <property type="term" value="F:FAD binding"/>
    <property type="evidence" value="ECO:0007669"/>
    <property type="project" value="InterPro"/>
</dbReference>
<reference evidence="4 5" key="2">
    <citation type="submission" date="2015-10" db="EMBL/GenBank/DDBJ databases">
        <title>Draft Genome Sequence of Prosthecomicrobium hirschii ATCC 27832.</title>
        <authorList>
            <person name="Daniel J."/>
            <person name="Givan S.A."/>
            <person name="Brun Y.V."/>
            <person name="Brown P.J."/>
        </authorList>
    </citation>
    <scope>NUCLEOTIDE SEQUENCE [LARGE SCALE GENOMIC DNA]</scope>
    <source>
        <strain evidence="4 5">16</strain>
    </source>
</reference>
<dbReference type="InterPro" id="IPR016169">
    <property type="entry name" value="FAD-bd_PCMH_sub2"/>
</dbReference>
<dbReference type="InterPro" id="IPR036318">
    <property type="entry name" value="FAD-bd_PCMH-like_sf"/>
</dbReference>
<evidence type="ECO:0000313" key="4">
    <source>
        <dbReference type="EMBL" id="KPL56036.1"/>
    </source>
</evidence>
<name>A0A0P6VXB3_9HYPH</name>
<dbReference type="Pfam" id="PF01565">
    <property type="entry name" value="FAD_binding_4"/>
    <property type="match status" value="1"/>
</dbReference>
<dbReference type="RefSeq" id="WP_054362201.1">
    <property type="nucleotide sequence ID" value="NZ_LJYW01000001.1"/>
</dbReference>
<dbReference type="Gene3D" id="3.30.465.10">
    <property type="match status" value="1"/>
</dbReference>
<keyword evidence="1" id="KW-0285">Flavoprotein</keyword>
<protein>
    <submittedName>
        <fullName evidence="4">2-hydroxy-acid oxidase</fullName>
    </submittedName>
</protein>
<feature type="domain" description="FAD-binding PCMH-type" evidence="3">
    <location>
        <begin position="1"/>
        <end position="183"/>
    </location>
</feature>
<dbReference type="InterPro" id="IPR006094">
    <property type="entry name" value="Oxid_FAD_bind_N"/>
</dbReference>
<dbReference type="EMBL" id="LJYW01000001">
    <property type="protein sequence ID" value="KPL56036.1"/>
    <property type="molecule type" value="Genomic_DNA"/>
</dbReference>
<dbReference type="PROSITE" id="PS51387">
    <property type="entry name" value="FAD_PCMH"/>
    <property type="match status" value="1"/>
</dbReference>
<dbReference type="PANTHER" id="PTHR11748">
    <property type="entry name" value="D-LACTATE DEHYDROGENASE"/>
    <property type="match status" value="1"/>
</dbReference>
<dbReference type="STRING" id="665126.ABB55_20505"/>
<keyword evidence="2" id="KW-0274">FAD</keyword>
<evidence type="ECO:0000313" key="5">
    <source>
        <dbReference type="Proteomes" id="UP000048984"/>
    </source>
</evidence>
<keyword evidence="5" id="KW-1185">Reference proteome</keyword>
<evidence type="ECO:0000256" key="1">
    <source>
        <dbReference type="ARBA" id="ARBA00022630"/>
    </source>
</evidence>
<accession>A0A0P6VXB3</accession>
<reference evidence="4 5" key="1">
    <citation type="submission" date="2015-09" db="EMBL/GenBank/DDBJ databases">
        <authorList>
            <person name="Jackson K.R."/>
            <person name="Lunt B.L."/>
            <person name="Fisher J.N.B."/>
            <person name="Gardner A.V."/>
            <person name="Bailey M.E."/>
            <person name="Deus L.M."/>
            <person name="Earl A.S."/>
            <person name="Gibby P.D."/>
            <person name="Hartmann K.A."/>
            <person name="Liu J.E."/>
            <person name="Manci A.M."/>
            <person name="Nielsen D.A."/>
            <person name="Solomon M.B."/>
            <person name="Breakwell D.P."/>
            <person name="Burnett S.H."/>
            <person name="Grose J.H."/>
        </authorList>
    </citation>
    <scope>NUCLEOTIDE SEQUENCE [LARGE SCALE GENOMIC DNA]</scope>
    <source>
        <strain evidence="4 5">16</strain>
    </source>
</reference>
<evidence type="ECO:0000259" key="3">
    <source>
        <dbReference type="PROSITE" id="PS51387"/>
    </source>
</evidence>
<dbReference type="Proteomes" id="UP000048984">
    <property type="component" value="Unassembled WGS sequence"/>
</dbReference>
<sequence length="419" mass="42689">MAETYAPRDADETRAFLAWAMAEEKPVEVIGQGSKRAIGRPVQAELTLDLSGLSGITLYEPEELVLSARAGTPVAEIEAAVAARGQELAFEPMDYGPVLGTAPGLGTIGGLLATNLAGPRRISKGAARDHVLGIKAVSGRGEAFKSGGRVVKNVTGYDLARGLSGSWGTLAVLTEVTFKVLPRAEACETILLPGLDDRRAIAALAAAMGSSTEVSGAAHLPADAAVAIGGAAGGAVGRNGQSATIVRLEGVPVSIAHRADSLSRLLAPFGRVERLGGAESEPLWRAVRDVAAFTPDRAPGTVLWRVSVAPGEGPSVVAAMAKAVPGSRAYYDWQGGLVWLCLPAAPTGTGAAVPEAGVGPVRRAVAAAGGGHATLIRADAATRAAVPVFEPQPAPLAALAERLKAQFDPKGILNPGRMA</sequence>
<dbReference type="AlphaFoldDB" id="A0A0P6VXB3"/>
<dbReference type="InterPro" id="IPR016164">
    <property type="entry name" value="FAD-linked_Oxase-like_C"/>
</dbReference>
<proteinExistence type="predicted"/>
<dbReference type="GO" id="GO:0003824">
    <property type="term" value="F:catalytic activity"/>
    <property type="evidence" value="ECO:0007669"/>
    <property type="project" value="InterPro"/>
</dbReference>